<sequence>MNVLAECRKKPGSECFTTAIRASDANDMADDWTGRKLSV</sequence>
<gene>
    <name evidence="1" type="ORF">CLOSYM_00282</name>
</gene>
<accession>A0ABC9U396</accession>
<comment type="caution">
    <text evidence="1">The sequence shown here is derived from an EMBL/GenBank/DDBJ whole genome shotgun (WGS) entry which is preliminary data.</text>
</comment>
<protein>
    <submittedName>
        <fullName evidence="1">Uncharacterized protein</fullName>
    </submittedName>
</protein>
<proteinExistence type="predicted"/>
<dbReference type="EMBL" id="AWSU01000023">
    <property type="protein sequence ID" value="ERI80484.1"/>
    <property type="molecule type" value="Genomic_DNA"/>
</dbReference>
<evidence type="ECO:0000313" key="2">
    <source>
        <dbReference type="Proteomes" id="UP000016491"/>
    </source>
</evidence>
<evidence type="ECO:0000313" key="1">
    <source>
        <dbReference type="EMBL" id="ERI80484.1"/>
    </source>
</evidence>
<organism evidence="1 2">
    <name type="scientific">[Clostridium] symbiosum ATCC 14940</name>
    <dbReference type="NCBI Taxonomy" id="411472"/>
    <lineage>
        <taxon>Bacteria</taxon>
        <taxon>Bacillati</taxon>
        <taxon>Bacillota</taxon>
        <taxon>Clostridia</taxon>
        <taxon>Lachnospirales</taxon>
        <taxon>Lachnospiraceae</taxon>
        <taxon>Otoolea</taxon>
    </lineage>
</organism>
<name>A0ABC9U396_CLOSY</name>
<dbReference type="AlphaFoldDB" id="A0ABC9U396"/>
<reference evidence="1 2" key="1">
    <citation type="submission" date="2013-07" db="EMBL/GenBank/DDBJ databases">
        <authorList>
            <person name="Weinstock G."/>
            <person name="Sodergren E."/>
            <person name="Wylie T."/>
            <person name="Fulton L."/>
            <person name="Fulton R."/>
            <person name="Fronick C."/>
            <person name="O'Laughlin M."/>
            <person name="Godfrey J."/>
            <person name="Miner T."/>
            <person name="Herter B."/>
            <person name="Appelbaum E."/>
            <person name="Cordes M."/>
            <person name="Lek S."/>
            <person name="Wollam A."/>
            <person name="Pepin K.H."/>
            <person name="Palsikar V.B."/>
            <person name="Mitreva M."/>
            <person name="Wilson R.K."/>
        </authorList>
    </citation>
    <scope>NUCLEOTIDE SEQUENCE [LARGE SCALE GENOMIC DNA]</scope>
    <source>
        <strain evidence="1 2">ATCC 14940</strain>
    </source>
</reference>
<dbReference type="Proteomes" id="UP000016491">
    <property type="component" value="Unassembled WGS sequence"/>
</dbReference>